<evidence type="ECO:0000313" key="2">
    <source>
        <dbReference type="Proteomes" id="UP001247805"/>
    </source>
</evidence>
<dbReference type="InterPro" id="IPR009267">
    <property type="entry name" value="NTP_transf_6"/>
</dbReference>
<name>A0ABU3SZ76_9ALTE</name>
<sequence>MMLESEATKQLIQLLQNDKFRLNALYSLQQINLPSAYIAAGFVRNMVWDHKHNTHTPLNDIDVIYFEPAANTTSNGHSLTGVKRTEQTYKEQLSKLVPNVNWQVKNQAFMHIPNNDAPYSDIIDAIAHWPEKETAVAVRLASNDDIEVVSAFGIARLFDLTLTHNPACDKPIFEHRIATKKWLHTWPQLLTN</sequence>
<proteinExistence type="predicted"/>
<dbReference type="PANTHER" id="PTHR39166">
    <property type="entry name" value="BLL1166 PROTEIN"/>
    <property type="match status" value="1"/>
</dbReference>
<dbReference type="EMBL" id="JAWDIO010000002">
    <property type="protein sequence ID" value="MDU0355319.1"/>
    <property type="molecule type" value="Genomic_DNA"/>
</dbReference>
<comment type="caution">
    <text evidence="1">The sequence shown here is derived from an EMBL/GenBank/DDBJ whole genome shotgun (WGS) entry which is preliminary data.</text>
</comment>
<protein>
    <submittedName>
        <fullName evidence="1">Nucleotidyltransferase family protein</fullName>
    </submittedName>
</protein>
<evidence type="ECO:0000313" key="1">
    <source>
        <dbReference type="EMBL" id="MDU0355319.1"/>
    </source>
</evidence>
<accession>A0ABU3SZ76</accession>
<dbReference type="Proteomes" id="UP001247805">
    <property type="component" value="Unassembled WGS sequence"/>
</dbReference>
<organism evidence="1 2">
    <name type="scientific">Paraglaciecola aquimarina</name>
    <dbReference type="NCBI Taxonomy" id="1235557"/>
    <lineage>
        <taxon>Bacteria</taxon>
        <taxon>Pseudomonadati</taxon>
        <taxon>Pseudomonadota</taxon>
        <taxon>Gammaproteobacteria</taxon>
        <taxon>Alteromonadales</taxon>
        <taxon>Alteromonadaceae</taxon>
        <taxon>Paraglaciecola</taxon>
    </lineage>
</organism>
<keyword evidence="2" id="KW-1185">Reference proteome</keyword>
<gene>
    <name evidence="1" type="ORF">RS130_16655</name>
</gene>
<reference evidence="1 2" key="1">
    <citation type="submission" date="2023-10" db="EMBL/GenBank/DDBJ databases">
        <title>Glaciecola aquimarina strain GGW-M5 nov., isolated from a coastal seawater.</title>
        <authorList>
            <person name="Bayburt H."/>
            <person name="Kim J.M."/>
            <person name="Choi B.J."/>
            <person name="Jeon C.O."/>
        </authorList>
    </citation>
    <scope>NUCLEOTIDE SEQUENCE [LARGE SCALE GENOMIC DNA]</scope>
    <source>
        <strain evidence="1 2">KCTC 32108</strain>
    </source>
</reference>
<dbReference type="RefSeq" id="WP_316026864.1">
    <property type="nucleotide sequence ID" value="NZ_JAWDIO010000002.1"/>
</dbReference>
<dbReference type="PANTHER" id="PTHR39166:SF1">
    <property type="entry name" value="BLL1166 PROTEIN"/>
    <property type="match status" value="1"/>
</dbReference>
<dbReference type="Pfam" id="PF06042">
    <property type="entry name" value="NTP_transf_6"/>
    <property type="match status" value="1"/>
</dbReference>